<evidence type="ECO:0000313" key="2">
    <source>
        <dbReference type="Proteomes" id="UP001460270"/>
    </source>
</evidence>
<dbReference type="Proteomes" id="UP001460270">
    <property type="component" value="Unassembled WGS sequence"/>
</dbReference>
<evidence type="ECO:0000313" key="1">
    <source>
        <dbReference type="EMBL" id="KAK7909345.1"/>
    </source>
</evidence>
<accession>A0AAW0NXL6</accession>
<comment type="caution">
    <text evidence="1">The sequence shown here is derived from an EMBL/GenBank/DDBJ whole genome shotgun (WGS) entry which is preliminary data.</text>
</comment>
<dbReference type="EMBL" id="JBBPFD010000010">
    <property type="protein sequence ID" value="KAK7909345.1"/>
    <property type="molecule type" value="Genomic_DNA"/>
</dbReference>
<sequence length="257" mass="28881">MFAAAAEHTKRCLATVCNINSSDPKTPRVPSQQSCSSSLGFCAHVHRCPAGGSTLPVYAESWTGTGSPGPYALRIRVAARGRKRSPRTPPDQHRQFGAVLPVYRQHGTVFNRIRAVWESSVRSFFRLVLHNVGRPSSACMTALTDSGDDYFEDFYYFPYCSVTDVTDEDECVEKFREKAVENLQLSLFYSSKQDVFKAAFPLFDEGPAEFQLASECFWLGCVMALHTPPLHPDWDRAEEETVFPRSITADRRLQHSD</sequence>
<dbReference type="AlphaFoldDB" id="A0AAW0NXL6"/>
<keyword evidence="2" id="KW-1185">Reference proteome</keyword>
<gene>
    <name evidence="1" type="ORF">WMY93_014029</name>
</gene>
<protein>
    <submittedName>
        <fullName evidence="1">Uncharacterized protein</fullName>
    </submittedName>
</protein>
<reference evidence="2" key="1">
    <citation type="submission" date="2024-04" db="EMBL/GenBank/DDBJ databases">
        <title>Salinicola lusitanus LLJ914,a marine bacterium isolated from the Okinawa Trough.</title>
        <authorList>
            <person name="Li J."/>
        </authorList>
    </citation>
    <scope>NUCLEOTIDE SEQUENCE [LARGE SCALE GENOMIC DNA]</scope>
</reference>
<proteinExistence type="predicted"/>
<name>A0AAW0NXL6_9GOBI</name>
<organism evidence="1 2">
    <name type="scientific">Mugilogobius chulae</name>
    <name type="common">yellowstripe goby</name>
    <dbReference type="NCBI Taxonomy" id="88201"/>
    <lineage>
        <taxon>Eukaryota</taxon>
        <taxon>Metazoa</taxon>
        <taxon>Chordata</taxon>
        <taxon>Craniata</taxon>
        <taxon>Vertebrata</taxon>
        <taxon>Euteleostomi</taxon>
        <taxon>Actinopterygii</taxon>
        <taxon>Neopterygii</taxon>
        <taxon>Teleostei</taxon>
        <taxon>Neoteleostei</taxon>
        <taxon>Acanthomorphata</taxon>
        <taxon>Gobiaria</taxon>
        <taxon>Gobiiformes</taxon>
        <taxon>Gobioidei</taxon>
        <taxon>Gobiidae</taxon>
        <taxon>Gobionellinae</taxon>
        <taxon>Mugilogobius</taxon>
    </lineage>
</organism>